<dbReference type="Proteomes" id="UP000309992">
    <property type="component" value="Unassembled WGS sequence"/>
</dbReference>
<feature type="compositionally biased region" description="Basic and acidic residues" evidence="1">
    <location>
        <begin position="7"/>
        <end position="20"/>
    </location>
</feature>
<protein>
    <recommendedName>
        <fullName evidence="4">Beta-galactosidase trimerisation domain-containing protein</fullName>
    </recommendedName>
</protein>
<dbReference type="Gene3D" id="3.40.50.880">
    <property type="match status" value="1"/>
</dbReference>
<comment type="caution">
    <text evidence="2">The sequence shown here is derived from an EMBL/GenBank/DDBJ whole genome shotgun (WGS) entry which is preliminary data.</text>
</comment>
<organism evidence="2 3">
    <name type="scientific">Prauserella endophytica</name>
    <dbReference type="NCBI Taxonomy" id="1592324"/>
    <lineage>
        <taxon>Bacteria</taxon>
        <taxon>Bacillati</taxon>
        <taxon>Actinomycetota</taxon>
        <taxon>Actinomycetes</taxon>
        <taxon>Pseudonocardiales</taxon>
        <taxon>Pseudonocardiaceae</taxon>
        <taxon>Prauserella</taxon>
        <taxon>Prauserella coralliicola group</taxon>
    </lineage>
</organism>
<evidence type="ECO:0000313" key="3">
    <source>
        <dbReference type="Proteomes" id="UP000309992"/>
    </source>
</evidence>
<sequence length="691" mass="75399">MSTRPSTPERDLPPHSKWREPFGAVQTNLQDIDALMDVEAAADAVVEYGADTWLLNAGGILSFYPTDLPFQTRNPMLGRRASGDLLGDAMSAAKRRGLKVIARFDMSKVSSRIAAEHPEWLYRSPDGDPQVYNTLYSVCPSGEYYQARVFDVLDEVLDRYEVDGIFLNWFNFNERDYDEVVHGPCHCGACVEGFAKFSGGDELPRDMTSPAFGRWRQYVSTTLADLTARIVDHVEGRGRDVGVVLRRGAPIEYVEGNNAYRAMPGKELWPHATAEAVSAHASTRPDSAVLVNCCAFIDSGYRMANEQPEHFAQYLVQAIARGGSPSAYYFGAPGRLPVEPAISLGREVMRFRARHRELYQGLRPAAQVALVRPDHGSAAPGKYWDVLEEFRGLYLALLEKHVPFDVVPIDRLRTLAGQGALARYSLLILPDVGGIDGQASTVDDYVRDSGNLLLTGSAGLSRDGAIELACSPALRVSAPALEGAALRSTYVALRAQPRIDEFHYAGPLIPVSGRYQQFVWKPGAAKQGTVLPRAPFAPPEVAYGHVTSGDPDAVRFSHGKGQVVQVPWTIGRTYREYAKTDVRDHAVDIVRSIVQPSISADLHDSAEIVTGRNHDQTVVHVINHSGARRRSYGPHIPVTGGRLRLAGRAGDALKAEALLAGESLASTADGDDLIVELPPLGLFEVVVVTPT</sequence>
<reference evidence="2 3" key="1">
    <citation type="journal article" date="2015" name="Antonie Van Leeuwenhoek">
        <title>Prauserella endophytica sp. nov., an endophytic actinobacterium isolated from Tamarix taklamakanensis.</title>
        <authorList>
            <person name="Liu J.M."/>
            <person name="Habden X."/>
            <person name="Guo L."/>
            <person name="Tuo L."/>
            <person name="Jiang Z.K."/>
            <person name="Liu S.W."/>
            <person name="Liu X.F."/>
            <person name="Chen L."/>
            <person name="Li R.F."/>
            <person name="Zhang Y.Q."/>
            <person name="Sun C.H."/>
        </authorList>
    </citation>
    <scope>NUCLEOTIDE SEQUENCE [LARGE SCALE GENOMIC DNA]</scope>
    <source>
        <strain evidence="2 3">CGMCC 4.7182</strain>
    </source>
</reference>
<dbReference type="Gene3D" id="3.20.20.80">
    <property type="entry name" value="Glycosidases"/>
    <property type="match status" value="1"/>
</dbReference>
<evidence type="ECO:0000256" key="1">
    <source>
        <dbReference type="SAM" id="MobiDB-lite"/>
    </source>
</evidence>
<proteinExistence type="predicted"/>
<accession>A0ABY2S517</accession>
<name>A0ABY2S517_9PSEU</name>
<dbReference type="RefSeq" id="WP_137095437.1">
    <property type="nucleotide sequence ID" value="NZ_SWMS01000007.1"/>
</dbReference>
<dbReference type="SUPFAM" id="SSF51445">
    <property type="entry name" value="(Trans)glycosidases"/>
    <property type="match status" value="1"/>
</dbReference>
<feature type="region of interest" description="Disordered" evidence="1">
    <location>
        <begin position="1"/>
        <end position="20"/>
    </location>
</feature>
<evidence type="ECO:0008006" key="4">
    <source>
        <dbReference type="Google" id="ProtNLM"/>
    </source>
</evidence>
<keyword evidence="3" id="KW-1185">Reference proteome</keyword>
<dbReference type="Pfam" id="PF14871">
    <property type="entry name" value="GHL6"/>
    <property type="match status" value="1"/>
</dbReference>
<evidence type="ECO:0000313" key="2">
    <source>
        <dbReference type="EMBL" id="TKG70925.1"/>
    </source>
</evidence>
<dbReference type="InterPro" id="IPR017853">
    <property type="entry name" value="GH"/>
</dbReference>
<dbReference type="InterPro" id="IPR028212">
    <property type="entry name" value="GHL6"/>
</dbReference>
<dbReference type="CDD" id="cd03143">
    <property type="entry name" value="A4_beta-galactosidase_middle_domain"/>
    <property type="match status" value="1"/>
</dbReference>
<dbReference type="EMBL" id="SWMS01000007">
    <property type="protein sequence ID" value="TKG70925.1"/>
    <property type="molecule type" value="Genomic_DNA"/>
</dbReference>
<dbReference type="InterPro" id="IPR029062">
    <property type="entry name" value="Class_I_gatase-like"/>
</dbReference>
<gene>
    <name evidence="2" type="ORF">FCN18_15530</name>
</gene>